<evidence type="ECO:0000313" key="1">
    <source>
        <dbReference type="EMBL" id="PFN27791.1"/>
    </source>
</evidence>
<evidence type="ECO:0000313" key="2">
    <source>
        <dbReference type="Proteomes" id="UP000225182"/>
    </source>
</evidence>
<accession>A0A2B1KNY6</accession>
<name>A0A2B1KNY6_BACCE</name>
<proteinExistence type="predicted"/>
<organism evidence="1 2">
    <name type="scientific">Bacillus cereus</name>
    <dbReference type="NCBI Taxonomy" id="1396"/>
    <lineage>
        <taxon>Bacteria</taxon>
        <taxon>Bacillati</taxon>
        <taxon>Bacillota</taxon>
        <taxon>Bacilli</taxon>
        <taxon>Bacillales</taxon>
        <taxon>Bacillaceae</taxon>
        <taxon>Bacillus</taxon>
        <taxon>Bacillus cereus group</taxon>
    </lineage>
</organism>
<comment type="caution">
    <text evidence="1">The sequence shown here is derived from an EMBL/GenBank/DDBJ whole genome shotgun (WGS) entry which is preliminary data.</text>
</comment>
<dbReference type="AlphaFoldDB" id="A0A2B1KNY6"/>
<dbReference type="Proteomes" id="UP000225182">
    <property type="component" value="Unassembled WGS sequence"/>
</dbReference>
<sequence>MLTLNYHFDRFLYFDTREDRLRCDTTINAEFEGERIIFNCEFYSIGKQTEWRTGTIFENVFVQKDFTQLLRPYFIYFI</sequence>
<gene>
    <name evidence="1" type="ORF">COJ50_06615</name>
</gene>
<dbReference type="EMBL" id="NUYN01000010">
    <property type="protein sequence ID" value="PFN27791.1"/>
    <property type="molecule type" value="Genomic_DNA"/>
</dbReference>
<reference evidence="1 2" key="1">
    <citation type="submission" date="2017-09" db="EMBL/GenBank/DDBJ databases">
        <title>Large-scale bioinformatics analysis of Bacillus genomes uncovers conserved roles of natural products in bacterial physiology.</title>
        <authorList>
            <consortium name="Agbiome Team Llc"/>
            <person name="Bleich R.M."/>
            <person name="Grubbs K.J."/>
            <person name="Santa Maria K.C."/>
            <person name="Allen S.E."/>
            <person name="Farag S."/>
            <person name="Shank E.A."/>
            <person name="Bowers A."/>
        </authorList>
    </citation>
    <scope>NUCLEOTIDE SEQUENCE [LARGE SCALE GENOMIC DNA]</scope>
    <source>
        <strain evidence="1 2">AFS076905</strain>
    </source>
</reference>
<dbReference type="RefSeq" id="WP_098539954.1">
    <property type="nucleotide sequence ID" value="NZ_NUYN01000010.1"/>
</dbReference>
<protein>
    <submittedName>
        <fullName evidence="1">Uncharacterized protein</fullName>
    </submittedName>
</protein>